<gene>
    <name evidence="1" type="ORF">K466DRAFT_585109</name>
</gene>
<accession>A0A5C3PGP0</accession>
<keyword evidence="2" id="KW-1185">Reference proteome</keyword>
<dbReference type="AlphaFoldDB" id="A0A5C3PGP0"/>
<organism evidence="1 2">
    <name type="scientific">Polyporus arcularius HHB13444</name>
    <dbReference type="NCBI Taxonomy" id="1314778"/>
    <lineage>
        <taxon>Eukaryota</taxon>
        <taxon>Fungi</taxon>
        <taxon>Dikarya</taxon>
        <taxon>Basidiomycota</taxon>
        <taxon>Agaricomycotina</taxon>
        <taxon>Agaricomycetes</taxon>
        <taxon>Polyporales</taxon>
        <taxon>Polyporaceae</taxon>
        <taxon>Polyporus</taxon>
    </lineage>
</organism>
<reference evidence="1 2" key="1">
    <citation type="journal article" date="2019" name="Nat. Ecol. Evol.">
        <title>Megaphylogeny resolves global patterns of mushroom evolution.</title>
        <authorList>
            <person name="Varga T."/>
            <person name="Krizsan K."/>
            <person name="Foldi C."/>
            <person name="Dima B."/>
            <person name="Sanchez-Garcia M."/>
            <person name="Sanchez-Ramirez S."/>
            <person name="Szollosi G.J."/>
            <person name="Szarkandi J.G."/>
            <person name="Papp V."/>
            <person name="Albert L."/>
            <person name="Andreopoulos W."/>
            <person name="Angelini C."/>
            <person name="Antonin V."/>
            <person name="Barry K.W."/>
            <person name="Bougher N.L."/>
            <person name="Buchanan P."/>
            <person name="Buyck B."/>
            <person name="Bense V."/>
            <person name="Catcheside P."/>
            <person name="Chovatia M."/>
            <person name="Cooper J."/>
            <person name="Damon W."/>
            <person name="Desjardin D."/>
            <person name="Finy P."/>
            <person name="Geml J."/>
            <person name="Haridas S."/>
            <person name="Hughes K."/>
            <person name="Justo A."/>
            <person name="Karasinski D."/>
            <person name="Kautmanova I."/>
            <person name="Kiss B."/>
            <person name="Kocsube S."/>
            <person name="Kotiranta H."/>
            <person name="LaButti K.M."/>
            <person name="Lechner B.E."/>
            <person name="Liimatainen K."/>
            <person name="Lipzen A."/>
            <person name="Lukacs Z."/>
            <person name="Mihaltcheva S."/>
            <person name="Morgado L.N."/>
            <person name="Niskanen T."/>
            <person name="Noordeloos M.E."/>
            <person name="Ohm R.A."/>
            <person name="Ortiz-Santana B."/>
            <person name="Ovrebo C."/>
            <person name="Racz N."/>
            <person name="Riley R."/>
            <person name="Savchenko A."/>
            <person name="Shiryaev A."/>
            <person name="Soop K."/>
            <person name="Spirin V."/>
            <person name="Szebenyi C."/>
            <person name="Tomsovsky M."/>
            <person name="Tulloss R.E."/>
            <person name="Uehling J."/>
            <person name="Grigoriev I.V."/>
            <person name="Vagvolgyi C."/>
            <person name="Papp T."/>
            <person name="Martin F.M."/>
            <person name="Miettinen O."/>
            <person name="Hibbett D.S."/>
            <person name="Nagy L.G."/>
        </authorList>
    </citation>
    <scope>NUCLEOTIDE SEQUENCE [LARGE SCALE GENOMIC DNA]</scope>
    <source>
        <strain evidence="1 2">HHB13444</strain>
    </source>
</reference>
<evidence type="ECO:0000313" key="1">
    <source>
        <dbReference type="EMBL" id="TFK88934.1"/>
    </source>
</evidence>
<proteinExistence type="predicted"/>
<dbReference type="EMBL" id="ML211094">
    <property type="protein sequence ID" value="TFK88934.1"/>
    <property type="molecule type" value="Genomic_DNA"/>
</dbReference>
<protein>
    <submittedName>
        <fullName evidence="1">Uncharacterized protein</fullName>
    </submittedName>
</protein>
<dbReference type="Proteomes" id="UP000308197">
    <property type="component" value="Unassembled WGS sequence"/>
</dbReference>
<name>A0A5C3PGP0_9APHY</name>
<evidence type="ECO:0000313" key="2">
    <source>
        <dbReference type="Proteomes" id="UP000308197"/>
    </source>
</evidence>
<sequence length="81" mass="9053">MVSRRALGGPVLSTPADGRICTHPHKRRLFDGPLGSKACKTRVCPRPEEPFGRWMCSFTQYPEMGDLHVPQHIHCSGAARR</sequence>
<dbReference type="InParanoid" id="A0A5C3PGP0"/>